<accession>A0A4R3VZC9</accession>
<evidence type="ECO:0000313" key="2">
    <source>
        <dbReference type="Proteomes" id="UP000295197"/>
    </source>
</evidence>
<name>A0A4R3VZC9_9SPHI</name>
<organism evidence="1 2">
    <name type="scientific">Sphingobacterium alimentarium</name>
    <dbReference type="NCBI Taxonomy" id="797292"/>
    <lineage>
        <taxon>Bacteria</taxon>
        <taxon>Pseudomonadati</taxon>
        <taxon>Bacteroidota</taxon>
        <taxon>Sphingobacteriia</taxon>
        <taxon>Sphingobacteriales</taxon>
        <taxon>Sphingobacteriaceae</taxon>
        <taxon>Sphingobacterium</taxon>
    </lineage>
</organism>
<comment type="caution">
    <text evidence="1">The sequence shown here is derived from an EMBL/GenBank/DDBJ whole genome shotgun (WGS) entry which is preliminary data.</text>
</comment>
<proteinExistence type="predicted"/>
<sequence>MKKFFSVLLAVGMHVAAYSQQVKMLTHIEGGILSYASLSEKIGYSFKGAGTWPLNPTVSMGVGLGYEKYFLKEQDVTSLQGIPLFAQGKYILTPDRGKSLYSALDAGYSFNLDKTEDHEKIKGGILLAPQLGYLWKLSNQRDYFSIALGYKYQQYKKDISPMNGGGYGSFTDITYNLHRLSLMVGISF</sequence>
<dbReference type="RefSeq" id="WP_132777423.1">
    <property type="nucleotide sequence ID" value="NZ_SMBZ01000015.1"/>
</dbReference>
<reference evidence="1 2" key="1">
    <citation type="submission" date="2019-03" db="EMBL/GenBank/DDBJ databases">
        <title>Genomic Encyclopedia of Type Strains, Phase IV (KMG-IV): sequencing the most valuable type-strain genomes for metagenomic binning, comparative biology and taxonomic classification.</title>
        <authorList>
            <person name="Goeker M."/>
        </authorList>
    </citation>
    <scope>NUCLEOTIDE SEQUENCE [LARGE SCALE GENOMIC DNA]</scope>
    <source>
        <strain evidence="1 2">DSM 22362</strain>
    </source>
</reference>
<dbReference type="Proteomes" id="UP000295197">
    <property type="component" value="Unassembled WGS sequence"/>
</dbReference>
<dbReference type="EMBL" id="SMBZ01000015">
    <property type="protein sequence ID" value="TCV15129.1"/>
    <property type="molecule type" value="Genomic_DNA"/>
</dbReference>
<evidence type="ECO:0000313" key="1">
    <source>
        <dbReference type="EMBL" id="TCV15129.1"/>
    </source>
</evidence>
<dbReference type="OrthoDB" id="711271at2"/>
<keyword evidence="2" id="KW-1185">Reference proteome</keyword>
<gene>
    <name evidence="1" type="ORF">EDC17_101525</name>
</gene>
<evidence type="ECO:0008006" key="3">
    <source>
        <dbReference type="Google" id="ProtNLM"/>
    </source>
</evidence>
<dbReference type="AlphaFoldDB" id="A0A4R3VZC9"/>
<protein>
    <recommendedName>
        <fullName evidence="3">Outer membrane protein with beta-barrel domain</fullName>
    </recommendedName>
</protein>